<keyword evidence="1" id="KW-1133">Transmembrane helix</keyword>
<evidence type="ECO:0000313" key="5">
    <source>
        <dbReference type="Proteomes" id="UP001560293"/>
    </source>
</evidence>
<comment type="caution">
    <text evidence="2">The sequence shown here is derived from an EMBL/GenBank/DDBJ whole genome shotgun (WGS) entry which is preliminary data.</text>
</comment>
<evidence type="ECO:0000313" key="3">
    <source>
        <dbReference type="EMBL" id="MEX6464612.1"/>
    </source>
</evidence>
<keyword evidence="5" id="KW-1185">Reference proteome</keyword>
<organism evidence="2 4">
    <name type="scientific">Dietzia cinnamea</name>
    <dbReference type="NCBI Taxonomy" id="321318"/>
    <lineage>
        <taxon>Bacteria</taxon>
        <taxon>Bacillati</taxon>
        <taxon>Actinomycetota</taxon>
        <taxon>Actinomycetes</taxon>
        <taxon>Mycobacteriales</taxon>
        <taxon>Dietziaceae</taxon>
        <taxon>Dietzia</taxon>
    </lineage>
</organism>
<dbReference type="Proteomes" id="UP001206890">
    <property type="component" value="Unassembled WGS sequence"/>
</dbReference>
<reference evidence="3" key="3">
    <citation type="submission" date="2024-07" db="EMBL/GenBank/DDBJ databases">
        <authorList>
            <person name="Wildschutte H."/>
        </authorList>
    </citation>
    <scope>NUCLEOTIDE SEQUENCE</scope>
    <source>
        <strain evidence="3">N60</strain>
    </source>
</reference>
<dbReference type="EMBL" id="JBFTEZ010000002">
    <property type="protein sequence ID" value="MEX6464612.1"/>
    <property type="molecule type" value="Genomic_DNA"/>
</dbReference>
<feature type="transmembrane region" description="Helical" evidence="1">
    <location>
        <begin position="33"/>
        <end position="52"/>
    </location>
</feature>
<dbReference type="Proteomes" id="UP001560293">
    <property type="component" value="Unassembled WGS sequence"/>
</dbReference>
<dbReference type="AlphaFoldDB" id="A0AAW5Q879"/>
<dbReference type="EMBL" id="JALXTC010000021">
    <property type="protein sequence ID" value="MCT2117371.1"/>
    <property type="molecule type" value="Genomic_DNA"/>
</dbReference>
<keyword evidence="1" id="KW-0812">Transmembrane</keyword>
<evidence type="ECO:0000313" key="2">
    <source>
        <dbReference type="EMBL" id="MCT2117371.1"/>
    </source>
</evidence>
<protein>
    <submittedName>
        <fullName evidence="2">Uncharacterized protein</fullName>
    </submittedName>
</protein>
<reference evidence="2" key="1">
    <citation type="submission" date="2022-04" db="EMBL/GenBank/DDBJ databases">
        <title>Human microbiome associated bacterial genomes.</title>
        <authorList>
            <person name="Sandstrom S."/>
            <person name="Salamzade R."/>
            <person name="Kalan L.R."/>
        </authorList>
    </citation>
    <scope>NUCLEOTIDE SEQUENCE</scope>
    <source>
        <strain evidence="2">P3-SID1762</strain>
    </source>
</reference>
<evidence type="ECO:0000313" key="4">
    <source>
        <dbReference type="Proteomes" id="UP001206890"/>
    </source>
</evidence>
<sequence length="54" mass="5496">MTINGSIADIATELHGSVESIVPGGSVGDVMHGVLHVPVALIYFVANVFLGFGS</sequence>
<evidence type="ECO:0000256" key="1">
    <source>
        <dbReference type="SAM" id="Phobius"/>
    </source>
</evidence>
<dbReference type="RefSeq" id="WP_168169092.1">
    <property type="nucleotide sequence ID" value="NZ_JALXRO010000020.1"/>
</dbReference>
<accession>A0AAW5Q879</accession>
<keyword evidence="1" id="KW-0472">Membrane</keyword>
<reference evidence="5" key="2">
    <citation type="submission" date="2024-07" db="EMBL/GenBank/DDBJ databases">
        <title>Pseudomonas strain that inhibits Aeromonas fish pathogens.</title>
        <authorList>
            <person name="Wildschutte H."/>
        </authorList>
    </citation>
    <scope>NUCLEOTIDE SEQUENCE [LARGE SCALE GENOMIC DNA]</scope>
    <source>
        <strain evidence="5">n60</strain>
    </source>
</reference>
<proteinExistence type="predicted"/>
<gene>
    <name evidence="3" type="ORF">AB6N35_09680</name>
    <name evidence="2" type="ORF">M3D93_06340</name>
</gene>
<name>A0AAW5Q879_9ACTN</name>